<keyword evidence="2" id="KW-0472">Membrane</keyword>
<evidence type="ECO:0000256" key="1">
    <source>
        <dbReference type="SAM" id="MobiDB-lite"/>
    </source>
</evidence>
<name>A0ABY2IQ77_9MICO</name>
<organism evidence="3 4">
    <name type="scientific">Cryobacterium glucosi</name>
    <dbReference type="NCBI Taxonomy" id="1259175"/>
    <lineage>
        <taxon>Bacteria</taxon>
        <taxon>Bacillati</taxon>
        <taxon>Actinomycetota</taxon>
        <taxon>Actinomycetes</taxon>
        <taxon>Micrococcales</taxon>
        <taxon>Microbacteriaceae</taxon>
        <taxon>Cryobacterium</taxon>
    </lineage>
</organism>
<proteinExistence type="predicted"/>
<keyword evidence="4" id="KW-1185">Reference proteome</keyword>
<evidence type="ECO:0000256" key="2">
    <source>
        <dbReference type="SAM" id="Phobius"/>
    </source>
</evidence>
<dbReference type="RefSeq" id="WP_134446565.1">
    <property type="nucleotide sequence ID" value="NZ_SOFS01000012.1"/>
</dbReference>
<evidence type="ECO:0000313" key="4">
    <source>
        <dbReference type="Proteomes" id="UP000297604"/>
    </source>
</evidence>
<dbReference type="Proteomes" id="UP000297604">
    <property type="component" value="Unassembled WGS sequence"/>
</dbReference>
<feature type="compositionally biased region" description="Basic and acidic residues" evidence="1">
    <location>
        <begin position="83"/>
        <end position="92"/>
    </location>
</feature>
<feature type="transmembrane region" description="Helical" evidence="2">
    <location>
        <begin position="6"/>
        <end position="29"/>
    </location>
</feature>
<sequence length="120" mass="13765">MPWWSWLLIWTGLVLVLLGMLAWFAVMLFRKLMALADAVGALGDLVGELDTDPAEETRPPRRPAIFADVNELALTVDLHRTARERSRQERRDRRIARGKLLQHGPIVRPDPPMKRTRPHA</sequence>
<reference evidence="3 4" key="1">
    <citation type="submission" date="2019-03" db="EMBL/GenBank/DDBJ databases">
        <title>Genomics of glacier-inhabiting Cryobacterium strains.</title>
        <authorList>
            <person name="Liu Q."/>
            <person name="Xin Y.-H."/>
        </authorList>
    </citation>
    <scope>NUCLEOTIDE SEQUENCE [LARGE SCALE GENOMIC DNA]</scope>
    <source>
        <strain evidence="3 4">MDB1-5</strain>
    </source>
</reference>
<accession>A0ABY2IQ77</accession>
<evidence type="ECO:0008006" key="5">
    <source>
        <dbReference type="Google" id="ProtNLM"/>
    </source>
</evidence>
<comment type="caution">
    <text evidence="3">The sequence shown here is derived from an EMBL/GenBank/DDBJ whole genome shotgun (WGS) entry which is preliminary data.</text>
</comment>
<evidence type="ECO:0000313" key="3">
    <source>
        <dbReference type="EMBL" id="TFC22498.1"/>
    </source>
</evidence>
<gene>
    <name evidence="3" type="ORF">E3O46_03360</name>
</gene>
<keyword evidence="2" id="KW-0812">Transmembrane</keyword>
<dbReference type="EMBL" id="SOFS01000012">
    <property type="protein sequence ID" value="TFC22498.1"/>
    <property type="molecule type" value="Genomic_DNA"/>
</dbReference>
<protein>
    <recommendedName>
        <fullName evidence="5">DUF948 domain-containing protein</fullName>
    </recommendedName>
</protein>
<keyword evidence="2" id="KW-1133">Transmembrane helix</keyword>
<feature type="region of interest" description="Disordered" evidence="1">
    <location>
        <begin position="83"/>
        <end position="120"/>
    </location>
</feature>